<dbReference type="PANTHER" id="PTHR43612:SF3">
    <property type="entry name" value="TRIFUNCTIONAL ENZYME SUBUNIT ALPHA, MITOCHONDRIAL"/>
    <property type="match status" value="1"/>
</dbReference>
<dbReference type="FunFam" id="3.90.226.10:FF:000011">
    <property type="entry name" value="Fatty acid oxidation complex subunit alpha"/>
    <property type="match status" value="1"/>
</dbReference>
<accession>A0A8J7RN18</accession>
<comment type="pathway">
    <text evidence="1">Lipid metabolism; fatty acid beta-oxidation.</text>
</comment>
<evidence type="ECO:0000256" key="9">
    <source>
        <dbReference type="ARBA" id="ARBA00023098"/>
    </source>
</evidence>
<dbReference type="InterPro" id="IPR036291">
    <property type="entry name" value="NAD(P)-bd_dom_sf"/>
</dbReference>
<evidence type="ECO:0000256" key="2">
    <source>
        <dbReference type="ARBA" id="ARBA00007005"/>
    </source>
</evidence>
<evidence type="ECO:0000256" key="4">
    <source>
        <dbReference type="ARBA" id="ARBA00012076"/>
    </source>
</evidence>
<dbReference type="RefSeq" id="WP_210511737.1">
    <property type="nucleotide sequence ID" value="NZ_JAFIDN010000006.1"/>
</dbReference>
<evidence type="ECO:0000259" key="15">
    <source>
        <dbReference type="Pfam" id="PF02737"/>
    </source>
</evidence>
<dbReference type="GO" id="GO:0004300">
    <property type="term" value="F:enoyl-CoA hydratase activity"/>
    <property type="evidence" value="ECO:0007669"/>
    <property type="project" value="UniProtKB-EC"/>
</dbReference>
<dbReference type="SUPFAM" id="SSF48179">
    <property type="entry name" value="6-phosphogluconate dehydrogenase C-terminal domain-like"/>
    <property type="match status" value="2"/>
</dbReference>
<evidence type="ECO:0000256" key="12">
    <source>
        <dbReference type="ARBA" id="ARBA00049556"/>
    </source>
</evidence>
<evidence type="ECO:0000259" key="14">
    <source>
        <dbReference type="Pfam" id="PF00725"/>
    </source>
</evidence>
<proteinExistence type="inferred from homology"/>
<comment type="similarity">
    <text evidence="3">In the N-terminal section; belongs to the enoyl-CoA hydratase/isomerase family.</text>
</comment>
<organism evidence="16 17">
    <name type="scientific">Natronogracilivirga saccharolytica</name>
    <dbReference type="NCBI Taxonomy" id="2812953"/>
    <lineage>
        <taxon>Bacteria</taxon>
        <taxon>Pseudomonadati</taxon>
        <taxon>Balneolota</taxon>
        <taxon>Balneolia</taxon>
        <taxon>Balneolales</taxon>
        <taxon>Cyclonatronaceae</taxon>
        <taxon>Natronogracilivirga</taxon>
    </lineage>
</organism>
<dbReference type="Gene3D" id="3.40.50.720">
    <property type="entry name" value="NAD(P)-binding Rossmann-like Domain"/>
    <property type="match status" value="1"/>
</dbReference>
<dbReference type="EMBL" id="JAFIDN010000006">
    <property type="protein sequence ID" value="MBP3192739.1"/>
    <property type="molecule type" value="Genomic_DNA"/>
</dbReference>
<keyword evidence="10" id="KW-0456">Lyase</keyword>
<evidence type="ECO:0000313" key="16">
    <source>
        <dbReference type="EMBL" id="MBP3192739.1"/>
    </source>
</evidence>
<dbReference type="Proteomes" id="UP000673975">
    <property type="component" value="Unassembled WGS sequence"/>
</dbReference>
<evidence type="ECO:0000256" key="6">
    <source>
        <dbReference type="ARBA" id="ARBA00022963"/>
    </source>
</evidence>
<keyword evidence="7" id="KW-0560">Oxidoreductase</keyword>
<keyword evidence="5" id="KW-0276">Fatty acid metabolism</keyword>
<dbReference type="InterPro" id="IPR006176">
    <property type="entry name" value="3-OHacyl-CoA_DH_NAD-bd"/>
</dbReference>
<dbReference type="FunFam" id="3.40.50.720:FF:000009">
    <property type="entry name" value="Fatty oxidation complex, alpha subunit"/>
    <property type="match status" value="1"/>
</dbReference>
<dbReference type="CDD" id="cd06558">
    <property type="entry name" value="crotonase-like"/>
    <property type="match status" value="1"/>
</dbReference>
<dbReference type="GO" id="GO:0006635">
    <property type="term" value="P:fatty acid beta-oxidation"/>
    <property type="evidence" value="ECO:0007669"/>
    <property type="project" value="UniProtKB-UniPathway"/>
</dbReference>
<evidence type="ECO:0000256" key="7">
    <source>
        <dbReference type="ARBA" id="ARBA00023002"/>
    </source>
</evidence>
<evidence type="ECO:0000313" key="17">
    <source>
        <dbReference type="Proteomes" id="UP000673975"/>
    </source>
</evidence>
<dbReference type="EC" id="4.2.1.17" evidence="4"/>
<dbReference type="PANTHER" id="PTHR43612">
    <property type="entry name" value="TRIFUNCTIONAL ENZYME SUBUNIT ALPHA"/>
    <property type="match status" value="1"/>
</dbReference>
<dbReference type="Gene3D" id="3.90.226.10">
    <property type="entry name" value="2-enoyl-CoA Hydratase, Chain A, domain 1"/>
    <property type="match status" value="1"/>
</dbReference>
<evidence type="ECO:0000256" key="3">
    <source>
        <dbReference type="ARBA" id="ARBA00008750"/>
    </source>
</evidence>
<dbReference type="InterPro" id="IPR001753">
    <property type="entry name" value="Enoyl-CoA_hydra/iso"/>
</dbReference>
<dbReference type="SUPFAM" id="SSF51735">
    <property type="entry name" value="NAD(P)-binding Rossmann-fold domains"/>
    <property type="match status" value="1"/>
</dbReference>
<dbReference type="Pfam" id="PF02737">
    <property type="entry name" value="3HCDH_N"/>
    <property type="match status" value="1"/>
</dbReference>
<dbReference type="UniPathway" id="UPA00659"/>
<keyword evidence="9" id="KW-0443">Lipid metabolism</keyword>
<feature type="domain" description="3-hydroxyacyl-CoA dehydrogenase C-terminal" evidence="14">
    <location>
        <begin position="493"/>
        <end position="587"/>
    </location>
</feature>
<dbReference type="GO" id="GO:0070403">
    <property type="term" value="F:NAD+ binding"/>
    <property type="evidence" value="ECO:0007669"/>
    <property type="project" value="InterPro"/>
</dbReference>
<dbReference type="InterPro" id="IPR050136">
    <property type="entry name" value="FA_oxidation_alpha_subunit"/>
</dbReference>
<evidence type="ECO:0000256" key="8">
    <source>
        <dbReference type="ARBA" id="ARBA00023027"/>
    </source>
</evidence>
<reference evidence="16" key="1">
    <citation type="submission" date="2021-02" db="EMBL/GenBank/DDBJ databases">
        <title>Natronogracilivirga saccharolytica gen. nov. sp. nov. a new anaerobic, haloalkiliphilic carbohydrate-fermenting bacterium from soda lake and proposing of Cyclonatronumiaceae fam. nov. in the phylum Balneolaeota.</title>
        <authorList>
            <person name="Zhilina T.N."/>
            <person name="Sorokin D.Y."/>
            <person name="Zavarzina D.G."/>
            <person name="Toshchakov S.V."/>
            <person name="Kublanov I.V."/>
        </authorList>
    </citation>
    <scope>NUCLEOTIDE SEQUENCE</scope>
    <source>
        <strain evidence="16">Z-1702</strain>
    </source>
</reference>
<evidence type="ECO:0000256" key="10">
    <source>
        <dbReference type="ARBA" id="ARBA00023239"/>
    </source>
</evidence>
<feature type="domain" description="3-hydroxyacyl-CoA dehydrogenase NAD binding" evidence="15">
    <location>
        <begin position="312"/>
        <end position="490"/>
    </location>
</feature>
<protein>
    <recommendedName>
        <fullName evidence="4">enoyl-CoA hydratase</fullName>
        <ecNumber evidence="4">4.2.1.17</ecNumber>
    </recommendedName>
</protein>
<dbReference type="InterPro" id="IPR006108">
    <property type="entry name" value="3HC_DH_C"/>
</dbReference>
<dbReference type="InterPro" id="IPR008927">
    <property type="entry name" value="6-PGluconate_DH-like_C_sf"/>
</dbReference>
<dbReference type="SUPFAM" id="SSF52096">
    <property type="entry name" value="ClpP/crotonase"/>
    <property type="match status" value="1"/>
</dbReference>
<dbReference type="GO" id="GO:0016509">
    <property type="term" value="F:long-chain (3S)-3-hydroxyacyl-CoA dehydrogenase (NAD+) activity"/>
    <property type="evidence" value="ECO:0007669"/>
    <property type="project" value="TreeGrafter"/>
</dbReference>
<comment type="similarity">
    <text evidence="2">In the central section; belongs to the 3-hydroxyacyl-CoA dehydrogenase family.</text>
</comment>
<dbReference type="PROSITE" id="PS00166">
    <property type="entry name" value="ENOYL_COA_HYDRATASE"/>
    <property type="match status" value="1"/>
</dbReference>
<comment type="caution">
    <text evidence="16">The sequence shown here is derived from an EMBL/GenBank/DDBJ whole genome shotgun (WGS) entry which is preliminary data.</text>
</comment>
<dbReference type="InterPro" id="IPR029045">
    <property type="entry name" value="ClpP/crotonase-like_dom_sf"/>
</dbReference>
<dbReference type="InterPro" id="IPR018376">
    <property type="entry name" value="Enoyl-CoA_hyd/isom_CS"/>
</dbReference>
<comment type="similarity">
    <text evidence="13">Belongs to the enoyl-CoA hydratase/isomerase family.</text>
</comment>
<name>A0A8J7RN18_9BACT</name>
<gene>
    <name evidence="16" type="ORF">NATSA_08695</name>
</gene>
<keyword evidence="8" id="KW-0520">NAD</keyword>
<keyword evidence="11" id="KW-0511">Multifunctional enzyme</keyword>
<evidence type="ECO:0000256" key="13">
    <source>
        <dbReference type="RuleBase" id="RU003707"/>
    </source>
</evidence>
<dbReference type="AlphaFoldDB" id="A0A8J7RN18"/>
<sequence length="711" mass="78846">MKTLKLTVEDHIATLTVDQPQNRVNTITSQLIAEFDEVLDNLEHDELIRALIITGGKQDRFISGADIRLLLGFRKKGDALAFSRKANSLLTRLSQLPVPVVAAIHGPALGGGLEVALACDYRIATDDPTTRFSLPEVNLGLCPAAGGSQRLPALIGTSEALSMLLTGRTVYPREALETGLVDELIHVPGLMKAARNTARMLMDSKDEIRQKGAVSKVLGTMRGNPVARRILFNRAESDIQKQTRGRYPAPKAILECVRHGLKHGPEAGLAFESETFDALAVTPESRQLVLGYFKRQAVRKNPSKARPQKVDHIGVLGAGLMGSGITAVSAARGFAVTLKDRDIPSAVRGKQAAWNELTKRVQARAITEFERDRLLAGIHCTDSYNDLRGLPFVIEAVFEELSFKRRVLAESEEVLPDDAVFASNTSAIPISDIAASARRPERVVGMHYFSPARKMPLIEIIRGRQTDEKAVATTCDIALRQGKYVIVVDDQPGFYISRIVLPMINEAMHLIEEGADIRIIDTAMKNFGFPVGPVNLTDEVGIDVVSHVMETMAPVFNKRGTTLNQSIHRLYESGFAGRKNRRGFYDYREKKGILNRQDHKLINQEIYAYFGESGRRDFQLKEIMDRITLVMINEAAYCLQDKVIARPSDGDIGAVLGMGFPAYRGGPFRYMDQEGIRSVRDRLLYRRDLHGARFHPAPLIEDRFNAGKTFH</sequence>
<dbReference type="Pfam" id="PF00725">
    <property type="entry name" value="3HCDH"/>
    <property type="match status" value="1"/>
</dbReference>
<keyword evidence="6" id="KW-0442">Lipid degradation</keyword>
<dbReference type="Pfam" id="PF00378">
    <property type="entry name" value="ECH_1"/>
    <property type="match status" value="1"/>
</dbReference>
<evidence type="ECO:0000256" key="11">
    <source>
        <dbReference type="ARBA" id="ARBA00023268"/>
    </source>
</evidence>
<dbReference type="Gene3D" id="1.10.1040.50">
    <property type="match status" value="1"/>
</dbReference>
<comment type="catalytic activity">
    <reaction evidence="12">
        <text>a (3S)-3-hydroxyacyl-CoA + NAD(+) = a 3-oxoacyl-CoA + NADH + H(+)</text>
        <dbReference type="Rhea" id="RHEA:22432"/>
        <dbReference type="ChEBI" id="CHEBI:15378"/>
        <dbReference type="ChEBI" id="CHEBI:57318"/>
        <dbReference type="ChEBI" id="CHEBI:57540"/>
        <dbReference type="ChEBI" id="CHEBI:57945"/>
        <dbReference type="ChEBI" id="CHEBI:90726"/>
        <dbReference type="EC" id="1.1.1.35"/>
    </reaction>
</comment>
<evidence type="ECO:0000256" key="5">
    <source>
        <dbReference type="ARBA" id="ARBA00022832"/>
    </source>
</evidence>
<keyword evidence="17" id="KW-1185">Reference proteome</keyword>
<evidence type="ECO:0000256" key="1">
    <source>
        <dbReference type="ARBA" id="ARBA00005005"/>
    </source>
</evidence>